<proteinExistence type="predicted"/>
<sequence length="143" mass="15935">MRHDLLFMNERGIDKLFAQWRASHAIFSSIEMVSTGYDVVRASDDTYLVVVTAMLHLRLSRYSLQCLCPHVLQNEWLVQRLVGQVLSMPIVNTFHFQPDGSISRMDTAASIIPALLALVGAENALLIVDGAQIQANGELTIPR</sequence>
<dbReference type="InParanoid" id="T0RQ66"/>
<keyword evidence="2" id="KW-1185">Reference proteome</keyword>
<gene>
    <name evidence="1" type="ORF">SDRG_10375</name>
</gene>
<dbReference type="RefSeq" id="XP_008614584.1">
    <property type="nucleotide sequence ID" value="XM_008616362.1"/>
</dbReference>
<dbReference type="OrthoDB" id="73862at2759"/>
<dbReference type="EMBL" id="JH767165">
    <property type="protein sequence ID" value="EQC32182.1"/>
    <property type="molecule type" value="Genomic_DNA"/>
</dbReference>
<evidence type="ECO:0000313" key="2">
    <source>
        <dbReference type="Proteomes" id="UP000030762"/>
    </source>
</evidence>
<dbReference type="AlphaFoldDB" id="T0RQ66"/>
<protein>
    <submittedName>
        <fullName evidence="1">Uncharacterized protein</fullName>
    </submittedName>
</protein>
<reference evidence="1 2" key="1">
    <citation type="submission" date="2012-04" db="EMBL/GenBank/DDBJ databases">
        <title>The Genome Sequence of Saprolegnia declina VS20.</title>
        <authorList>
            <consortium name="The Broad Institute Genome Sequencing Platform"/>
            <person name="Russ C."/>
            <person name="Nusbaum C."/>
            <person name="Tyler B."/>
            <person name="van West P."/>
            <person name="Dieguez-Uribeondo J."/>
            <person name="de Bruijn I."/>
            <person name="Tripathy S."/>
            <person name="Jiang R."/>
            <person name="Young S.K."/>
            <person name="Zeng Q."/>
            <person name="Gargeya S."/>
            <person name="Fitzgerald M."/>
            <person name="Haas B."/>
            <person name="Abouelleil A."/>
            <person name="Alvarado L."/>
            <person name="Arachchi H.M."/>
            <person name="Berlin A."/>
            <person name="Chapman S.B."/>
            <person name="Goldberg J."/>
            <person name="Griggs A."/>
            <person name="Gujja S."/>
            <person name="Hansen M."/>
            <person name="Howarth C."/>
            <person name="Imamovic A."/>
            <person name="Larimer J."/>
            <person name="McCowen C."/>
            <person name="Montmayeur A."/>
            <person name="Murphy C."/>
            <person name="Neiman D."/>
            <person name="Pearson M."/>
            <person name="Priest M."/>
            <person name="Roberts A."/>
            <person name="Saif S."/>
            <person name="Shea T."/>
            <person name="Sisk P."/>
            <person name="Sykes S."/>
            <person name="Wortman J."/>
            <person name="Nusbaum C."/>
            <person name="Birren B."/>
        </authorList>
    </citation>
    <scope>NUCLEOTIDE SEQUENCE [LARGE SCALE GENOMIC DNA]</scope>
    <source>
        <strain evidence="1 2">VS20</strain>
    </source>
</reference>
<organism evidence="1 2">
    <name type="scientific">Saprolegnia diclina (strain VS20)</name>
    <dbReference type="NCBI Taxonomy" id="1156394"/>
    <lineage>
        <taxon>Eukaryota</taxon>
        <taxon>Sar</taxon>
        <taxon>Stramenopiles</taxon>
        <taxon>Oomycota</taxon>
        <taxon>Saprolegniomycetes</taxon>
        <taxon>Saprolegniales</taxon>
        <taxon>Saprolegniaceae</taxon>
        <taxon>Saprolegnia</taxon>
    </lineage>
</organism>
<dbReference type="VEuPathDB" id="FungiDB:SDRG_10375"/>
<accession>T0RQ66</accession>
<name>T0RQ66_SAPDV</name>
<dbReference type="GeneID" id="19951102"/>
<evidence type="ECO:0000313" key="1">
    <source>
        <dbReference type="EMBL" id="EQC32182.1"/>
    </source>
</evidence>
<dbReference type="Proteomes" id="UP000030762">
    <property type="component" value="Unassembled WGS sequence"/>
</dbReference>